<reference evidence="1" key="1">
    <citation type="submission" date="2019-04" db="EMBL/GenBank/DDBJ databases">
        <title>Evolution of Biomass-Degrading Anaerobic Consortia Revealed by Metagenomics.</title>
        <authorList>
            <person name="Peng X."/>
        </authorList>
    </citation>
    <scope>NUCLEOTIDE SEQUENCE</scope>
    <source>
        <strain evidence="1">SIG240</strain>
    </source>
</reference>
<evidence type="ECO:0008006" key="3">
    <source>
        <dbReference type="Google" id="ProtNLM"/>
    </source>
</evidence>
<organism evidence="1 2">
    <name type="scientific">Selenomonas ruminantium</name>
    <dbReference type="NCBI Taxonomy" id="971"/>
    <lineage>
        <taxon>Bacteria</taxon>
        <taxon>Bacillati</taxon>
        <taxon>Bacillota</taxon>
        <taxon>Negativicutes</taxon>
        <taxon>Selenomonadales</taxon>
        <taxon>Selenomonadaceae</taxon>
        <taxon>Selenomonas</taxon>
    </lineage>
</organism>
<dbReference type="EMBL" id="SVBY01000008">
    <property type="protein sequence ID" value="MBE6091959.1"/>
    <property type="molecule type" value="Genomic_DNA"/>
</dbReference>
<dbReference type="Proteomes" id="UP000761380">
    <property type="component" value="Unassembled WGS sequence"/>
</dbReference>
<name>A0A927ZWV1_SELRU</name>
<dbReference type="AlphaFoldDB" id="A0A927ZWV1"/>
<evidence type="ECO:0000313" key="2">
    <source>
        <dbReference type="Proteomes" id="UP000761380"/>
    </source>
</evidence>
<dbReference type="InterPro" id="IPR014867">
    <property type="entry name" value="Spore_coat_CotH_CotH2/3/7"/>
</dbReference>
<dbReference type="Pfam" id="PF08757">
    <property type="entry name" value="CotH"/>
    <property type="match status" value="1"/>
</dbReference>
<proteinExistence type="predicted"/>
<protein>
    <recommendedName>
        <fullName evidence="3">CotH protein</fullName>
    </recommendedName>
</protein>
<accession>A0A927ZWV1</accession>
<gene>
    <name evidence="1" type="ORF">E7201_02090</name>
</gene>
<comment type="caution">
    <text evidence="1">The sequence shown here is derived from an EMBL/GenBank/DDBJ whole genome shotgun (WGS) entry which is preliminary data.</text>
</comment>
<sequence length="636" mass="71402">MAKEMTQGAVPIGIPAAYKYDAAYAEAAAAKAADTIRQIDREGQIYVDRAAAQAAAAATSAEAAAKIVDVGVDPTLTVSGAAADAKVVGGRFAFYKVLSDTADVNDSRRLDVEINRAVAAEKSIMDSITLNAEGIRTLNAKLANSIALKDVDLMDENGNHITDENDVCIANETWLPVTDTTLTQQNIPADALTVGDEISYIKSHIGKREPTFLSQYKKYELPILYLYDDGAIEDLKSKEDGTLSNSVTYIFPKYKAMGLLSKVKIQGASSQSYPKKNYTLTFPYSFEAIPGWGCHKKYVIKANFVDLTQAKNNGCAKLWGEIRKSRIQSNRTTLVDESLHNVTDENENTIVMESDPMLSVGINYGAVDGFPIMVVINDKYWGLYAFNIPKDDYMAKMGGGDNEAIISCGNYSSTNAEYFKALATMQPDSEGRYDFELEYVSDEDEDEWVLTSLNRMIESVINSTGISYKDTCSQYIDVDSAMDYFIHLVLLGNQDGIGNNYLLDTYDGVKWYFNAYDLDETFGNWNVWSDQWFYAPETTPFANAQNKHRMFHLIYTYDKEAFVQRYRQLRETVLSESYVAYVISSYILRIPKAAHDYECIRWPEMKMTYATNINQMFNWYRTRCMACDAEINNLLN</sequence>
<evidence type="ECO:0000313" key="1">
    <source>
        <dbReference type="EMBL" id="MBE6091959.1"/>
    </source>
</evidence>